<name>A0A381NBA0_9ZZZZ</name>
<dbReference type="GO" id="GO:0008270">
    <property type="term" value="F:zinc ion binding"/>
    <property type="evidence" value="ECO:0007669"/>
    <property type="project" value="InterPro"/>
</dbReference>
<evidence type="ECO:0000256" key="4">
    <source>
        <dbReference type="ARBA" id="ARBA00022691"/>
    </source>
</evidence>
<keyword evidence="3" id="KW-0808">Transferase</keyword>
<dbReference type="Gene3D" id="3.20.20.330">
    <property type="entry name" value="Homocysteine-binding-like domain"/>
    <property type="match status" value="1"/>
</dbReference>
<keyword evidence="5" id="KW-0479">Metal-binding</keyword>
<dbReference type="GO" id="GO:0050667">
    <property type="term" value="P:homocysteine metabolic process"/>
    <property type="evidence" value="ECO:0007669"/>
    <property type="project" value="TreeGrafter"/>
</dbReference>
<evidence type="ECO:0000256" key="2">
    <source>
        <dbReference type="ARBA" id="ARBA00022603"/>
    </source>
</evidence>
<evidence type="ECO:0000259" key="7">
    <source>
        <dbReference type="PROSITE" id="PS50970"/>
    </source>
</evidence>
<reference evidence="8" key="1">
    <citation type="submission" date="2018-05" db="EMBL/GenBank/DDBJ databases">
        <authorList>
            <person name="Lanie J.A."/>
            <person name="Ng W.-L."/>
            <person name="Kazmierczak K.M."/>
            <person name="Andrzejewski T.M."/>
            <person name="Davidsen T.M."/>
            <person name="Wayne K.J."/>
            <person name="Tettelin H."/>
            <person name="Glass J.I."/>
            <person name="Rusch D."/>
            <person name="Podicherti R."/>
            <person name="Tsui H.-C.T."/>
            <person name="Winkler M.E."/>
        </authorList>
    </citation>
    <scope>NUCLEOTIDE SEQUENCE</scope>
</reference>
<dbReference type="Pfam" id="PF02574">
    <property type="entry name" value="S-methyl_trans"/>
    <property type="match status" value="1"/>
</dbReference>
<dbReference type="PIRSF" id="PIRSF037505">
    <property type="entry name" value="Betaine_HMT"/>
    <property type="match status" value="1"/>
</dbReference>
<keyword evidence="6" id="KW-0170">Cobalt</keyword>
<protein>
    <recommendedName>
        <fullName evidence="7">Hcy-binding domain-containing protein</fullName>
    </recommendedName>
</protein>
<dbReference type="GO" id="GO:0046653">
    <property type="term" value="P:tetrahydrofolate metabolic process"/>
    <property type="evidence" value="ECO:0007669"/>
    <property type="project" value="TreeGrafter"/>
</dbReference>
<dbReference type="InterPro" id="IPR050554">
    <property type="entry name" value="Met_Synthase/Corrinoid"/>
</dbReference>
<dbReference type="PANTHER" id="PTHR45833:SF1">
    <property type="entry name" value="METHIONINE SYNTHASE"/>
    <property type="match status" value="1"/>
</dbReference>
<dbReference type="AlphaFoldDB" id="A0A381NBA0"/>
<dbReference type="EMBL" id="UINC01000240">
    <property type="protein sequence ID" value="SUZ51797.1"/>
    <property type="molecule type" value="Genomic_DNA"/>
</dbReference>
<dbReference type="InterPro" id="IPR036589">
    <property type="entry name" value="HCY_dom_sf"/>
</dbReference>
<gene>
    <name evidence="8" type="ORF">METZ01_LOCUS4651</name>
</gene>
<evidence type="ECO:0000256" key="1">
    <source>
        <dbReference type="ARBA" id="ARBA00010398"/>
    </source>
</evidence>
<comment type="similarity">
    <text evidence="1">Belongs to the vitamin-B12 dependent methionine synthase family.</text>
</comment>
<organism evidence="8">
    <name type="scientific">marine metagenome</name>
    <dbReference type="NCBI Taxonomy" id="408172"/>
    <lineage>
        <taxon>unclassified sequences</taxon>
        <taxon>metagenomes</taxon>
        <taxon>ecological metagenomes</taxon>
    </lineage>
</organism>
<evidence type="ECO:0000313" key="8">
    <source>
        <dbReference type="EMBL" id="SUZ51797.1"/>
    </source>
</evidence>
<keyword evidence="4" id="KW-0949">S-adenosyl-L-methionine</keyword>
<feature type="domain" description="Hcy-binding" evidence="7">
    <location>
        <begin position="8"/>
        <end position="296"/>
    </location>
</feature>
<dbReference type="InterPro" id="IPR003726">
    <property type="entry name" value="HCY_dom"/>
</dbReference>
<dbReference type="GO" id="GO:0005829">
    <property type="term" value="C:cytosol"/>
    <property type="evidence" value="ECO:0007669"/>
    <property type="project" value="TreeGrafter"/>
</dbReference>
<dbReference type="SUPFAM" id="SSF82282">
    <property type="entry name" value="Homocysteine S-methyltransferase"/>
    <property type="match status" value="1"/>
</dbReference>
<keyword evidence="2" id="KW-0489">Methyltransferase</keyword>
<dbReference type="GO" id="GO:0008705">
    <property type="term" value="F:methionine synthase activity"/>
    <property type="evidence" value="ECO:0007669"/>
    <property type="project" value="TreeGrafter"/>
</dbReference>
<evidence type="ECO:0000256" key="5">
    <source>
        <dbReference type="ARBA" id="ARBA00022723"/>
    </source>
</evidence>
<dbReference type="PANTHER" id="PTHR45833">
    <property type="entry name" value="METHIONINE SYNTHASE"/>
    <property type="match status" value="1"/>
</dbReference>
<accession>A0A381NBA0</accession>
<evidence type="ECO:0000256" key="3">
    <source>
        <dbReference type="ARBA" id="ARBA00022679"/>
    </source>
</evidence>
<dbReference type="PROSITE" id="PS50970">
    <property type="entry name" value="HCY"/>
    <property type="match status" value="1"/>
</dbReference>
<dbReference type="InterPro" id="IPR017226">
    <property type="entry name" value="BHMT-like"/>
</dbReference>
<sequence>MQVNNGDVGILDRLSTGEILVFDGATGTYLQKHGLEPGGSPELMNANEPEIIQGMAEQYFDAGSDIVLTNTFGGNKFMLEKYGAGDRVFELNRLGAEHARSVAPAGKYVAGSIGPTGEFIEPLGTVTEDDLYDTFAEMSTAFEAGGADAVMIETQLAIEEAAIAVRAAKENTDLVVMSTMVFDKGPRGYFTMMGVTPEQAVEGLQQAGADVVGTNCGNGIERMVEIATMMRATTDKYLVVQSNAGLPVIRGGETCYLETPEFMSKHYRRLADLPINILGGCCGTTAEHISSLVQSVKAK</sequence>
<proteinExistence type="inferred from homology"/>
<dbReference type="GO" id="GO:0032259">
    <property type="term" value="P:methylation"/>
    <property type="evidence" value="ECO:0007669"/>
    <property type="project" value="UniProtKB-KW"/>
</dbReference>
<evidence type="ECO:0000256" key="6">
    <source>
        <dbReference type="ARBA" id="ARBA00023285"/>
    </source>
</evidence>